<dbReference type="InterPro" id="IPR011737">
    <property type="entry name" value="CHP02206_TP0381"/>
</dbReference>
<evidence type="ECO:0000313" key="2">
    <source>
        <dbReference type="EMBL" id="MBB5180026.1"/>
    </source>
</evidence>
<evidence type="ECO:0000313" key="3">
    <source>
        <dbReference type="Proteomes" id="UP000525923"/>
    </source>
</evidence>
<comment type="caution">
    <text evidence="2">The sequence shown here is derived from an EMBL/GenBank/DDBJ whole genome shotgun (WGS) entry which is preliminary data.</text>
</comment>
<feature type="transmembrane region" description="Helical" evidence="1">
    <location>
        <begin position="20"/>
        <end position="39"/>
    </location>
</feature>
<keyword evidence="1" id="KW-0812">Transmembrane</keyword>
<protein>
    <submittedName>
        <fullName evidence="2">Putative integral membrane protein (TIGR02206 family)</fullName>
    </submittedName>
</protein>
<feature type="transmembrane region" description="Helical" evidence="1">
    <location>
        <begin position="75"/>
        <end position="97"/>
    </location>
</feature>
<dbReference type="OrthoDB" id="9813172at2"/>
<reference evidence="2 3" key="1">
    <citation type="submission" date="2020-08" db="EMBL/GenBank/DDBJ databases">
        <title>Genomic Encyclopedia of Type Strains, Phase IV (KMG-IV): sequencing the most valuable type-strain genomes for metagenomic binning, comparative biology and taxonomic classification.</title>
        <authorList>
            <person name="Goeker M."/>
        </authorList>
    </citation>
    <scope>NUCLEOTIDE SEQUENCE [LARGE SCALE GENOMIC DNA]</scope>
    <source>
        <strain evidence="2 3">DSM 15895</strain>
    </source>
</reference>
<feature type="transmembrane region" description="Helical" evidence="1">
    <location>
        <begin position="51"/>
        <end position="69"/>
    </location>
</feature>
<feature type="transmembrane region" description="Helical" evidence="1">
    <location>
        <begin position="135"/>
        <end position="157"/>
    </location>
</feature>
<feature type="transmembrane region" description="Helical" evidence="1">
    <location>
        <begin position="164"/>
        <end position="183"/>
    </location>
</feature>
<dbReference type="Pfam" id="PF14808">
    <property type="entry name" value="TMEM164"/>
    <property type="match status" value="1"/>
</dbReference>
<feature type="transmembrane region" description="Helical" evidence="1">
    <location>
        <begin position="211"/>
        <end position="232"/>
    </location>
</feature>
<keyword evidence="1" id="KW-1133">Transmembrane helix</keyword>
<dbReference type="EMBL" id="JACHHE010000003">
    <property type="protein sequence ID" value="MBB5180026.1"/>
    <property type="molecule type" value="Genomic_DNA"/>
</dbReference>
<dbReference type="NCBIfam" id="TIGR02206">
    <property type="entry name" value="intg_mem_TP0381"/>
    <property type="match status" value="1"/>
</dbReference>
<sequence>MENFFDARSDYPFQVFSTSHLLALSGALFGFLCLILMKDRLPVKAQLFQRMRWLLFSILLISEVSYQYWAITQDIWNFSIHMPLHLCGIASLAAMLGLLSLRPFWIKLSFFIGIFPAFLALVTPEIPYDYQHFRFWLFFIQHTAISWACLFLGLAFPNMITIRTVFLVYALLLVYAAIIGFLVNPLTESNYLYLARRPSTVSPLDFFGDGVWYYINLCLAALLLFFMQNLLFHKLFKKA</sequence>
<keyword evidence="1" id="KW-0472">Membrane</keyword>
<organism evidence="2 3">
    <name type="scientific">Planococcus koreensis</name>
    <dbReference type="NCBI Taxonomy" id="112331"/>
    <lineage>
        <taxon>Bacteria</taxon>
        <taxon>Bacillati</taxon>
        <taxon>Bacillota</taxon>
        <taxon>Bacilli</taxon>
        <taxon>Bacillales</taxon>
        <taxon>Caryophanaceae</taxon>
        <taxon>Planococcus</taxon>
    </lineage>
</organism>
<accession>A0A7W8FTF7</accession>
<dbReference type="AlphaFoldDB" id="A0A7W8FTF7"/>
<dbReference type="Proteomes" id="UP000525923">
    <property type="component" value="Unassembled WGS sequence"/>
</dbReference>
<dbReference type="RefSeq" id="WP_135504427.1">
    <property type="nucleotide sequence ID" value="NZ_JACHHE010000003.1"/>
</dbReference>
<feature type="transmembrane region" description="Helical" evidence="1">
    <location>
        <begin position="104"/>
        <end position="123"/>
    </location>
</feature>
<proteinExistence type="predicted"/>
<evidence type="ECO:0000256" key="1">
    <source>
        <dbReference type="SAM" id="Phobius"/>
    </source>
</evidence>
<gene>
    <name evidence="2" type="ORF">HNQ44_001450</name>
</gene>
<keyword evidence="3" id="KW-1185">Reference proteome</keyword>
<name>A0A7W8FTF7_9BACL</name>